<dbReference type="InterPro" id="IPR011992">
    <property type="entry name" value="EF-hand-dom_pair"/>
</dbReference>
<dbReference type="Proteomes" id="UP001165085">
    <property type="component" value="Unassembled WGS sequence"/>
</dbReference>
<dbReference type="InterPro" id="IPR018247">
    <property type="entry name" value="EF_Hand_1_Ca_BS"/>
</dbReference>
<dbReference type="OrthoDB" id="10617448at2759"/>
<feature type="region of interest" description="Disordered" evidence="4">
    <location>
        <begin position="1"/>
        <end position="39"/>
    </location>
</feature>
<dbReference type="EMBL" id="BRXY01000200">
    <property type="protein sequence ID" value="GMH76726.1"/>
    <property type="molecule type" value="Genomic_DNA"/>
</dbReference>
<protein>
    <submittedName>
        <fullName evidence="5">Uncharacterized protein</fullName>
    </submittedName>
</protein>
<proteinExistence type="predicted"/>
<name>A0A9W7AU96_9STRA</name>
<dbReference type="AlphaFoldDB" id="A0A9W7AU96"/>
<feature type="compositionally biased region" description="Basic and acidic residues" evidence="4">
    <location>
        <begin position="120"/>
        <end position="145"/>
    </location>
</feature>
<evidence type="ECO:0000256" key="1">
    <source>
        <dbReference type="ARBA" id="ARBA00022723"/>
    </source>
</evidence>
<evidence type="ECO:0000313" key="5">
    <source>
        <dbReference type="EMBL" id="GMH76726.1"/>
    </source>
</evidence>
<accession>A0A9W7AU96</accession>
<organism evidence="5 6">
    <name type="scientific">Triparma strigata</name>
    <dbReference type="NCBI Taxonomy" id="1606541"/>
    <lineage>
        <taxon>Eukaryota</taxon>
        <taxon>Sar</taxon>
        <taxon>Stramenopiles</taxon>
        <taxon>Ochrophyta</taxon>
        <taxon>Bolidophyceae</taxon>
        <taxon>Parmales</taxon>
        <taxon>Triparmaceae</taxon>
        <taxon>Triparma</taxon>
    </lineage>
</organism>
<evidence type="ECO:0000256" key="3">
    <source>
        <dbReference type="ARBA" id="ARBA00022837"/>
    </source>
</evidence>
<keyword evidence="6" id="KW-1185">Reference proteome</keyword>
<feature type="compositionally biased region" description="Basic and acidic residues" evidence="4">
    <location>
        <begin position="26"/>
        <end position="39"/>
    </location>
</feature>
<reference evidence="6" key="1">
    <citation type="journal article" date="2023" name="Commun. Biol.">
        <title>Genome analysis of Parmales, the sister group of diatoms, reveals the evolutionary specialization of diatoms from phago-mixotrophs to photoautotrophs.</title>
        <authorList>
            <person name="Ban H."/>
            <person name="Sato S."/>
            <person name="Yoshikawa S."/>
            <person name="Yamada K."/>
            <person name="Nakamura Y."/>
            <person name="Ichinomiya M."/>
            <person name="Sato N."/>
            <person name="Blanc-Mathieu R."/>
            <person name="Endo H."/>
            <person name="Kuwata A."/>
            <person name="Ogata H."/>
        </authorList>
    </citation>
    <scope>NUCLEOTIDE SEQUENCE [LARGE SCALE GENOMIC DNA]</scope>
    <source>
        <strain evidence="6">NIES 3701</strain>
    </source>
</reference>
<evidence type="ECO:0000256" key="2">
    <source>
        <dbReference type="ARBA" id="ARBA00022737"/>
    </source>
</evidence>
<dbReference type="GO" id="GO:0046872">
    <property type="term" value="F:metal ion binding"/>
    <property type="evidence" value="ECO:0007669"/>
    <property type="project" value="UniProtKB-KW"/>
</dbReference>
<feature type="compositionally biased region" description="Basic residues" evidence="4">
    <location>
        <begin position="1"/>
        <end position="12"/>
    </location>
</feature>
<dbReference type="SUPFAM" id="SSF47473">
    <property type="entry name" value="EF-hand"/>
    <property type="match status" value="1"/>
</dbReference>
<evidence type="ECO:0000313" key="6">
    <source>
        <dbReference type="Proteomes" id="UP001165085"/>
    </source>
</evidence>
<dbReference type="PROSITE" id="PS00018">
    <property type="entry name" value="EF_HAND_1"/>
    <property type="match status" value="1"/>
</dbReference>
<feature type="region of interest" description="Disordered" evidence="4">
    <location>
        <begin position="120"/>
        <end position="161"/>
    </location>
</feature>
<keyword evidence="2" id="KW-0677">Repeat</keyword>
<keyword evidence="1" id="KW-0479">Metal-binding</keyword>
<sequence length="285" mass="31839">MVFGFGKKKKKKKDDATARPVAVKGPDGKEIVPPKPEEPYVPHVISKKEVQELISSSANVFNKNEITKLKGRFVGLADSETGLVDVNTFCSQPEFACSPSMVRLCVENLVQQAREEKLMGHLTQHQRDKLKAEGGANKENKKEDNGGDGGGADGNESEVHKEKLRLQAKELGQLTFANFIHLFHLLSPKTPKDEKYSFLFSSLDSDSNKTLEHEDVSLFYRITLGSHIPDAIINSITDTMMEKVGEDSPFHNDEGRGGNTRVITEKKFKKFVDHLSLEQKMTVHF</sequence>
<dbReference type="Gene3D" id="1.10.238.10">
    <property type="entry name" value="EF-hand"/>
    <property type="match status" value="1"/>
</dbReference>
<dbReference type="PANTHER" id="PTHR45942">
    <property type="entry name" value="PROTEIN PHOSPATASE 3 REGULATORY SUBUNIT B ALPHA ISOFORM TYPE 1"/>
    <property type="match status" value="1"/>
</dbReference>
<gene>
    <name evidence="5" type="ORF">TrST_g11369</name>
</gene>
<keyword evidence="3" id="KW-0106">Calcium</keyword>
<evidence type="ECO:0000256" key="4">
    <source>
        <dbReference type="SAM" id="MobiDB-lite"/>
    </source>
</evidence>
<comment type="caution">
    <text evidence="5">The sequence shown here is derived from an EMBL/GenBank/DDBJ whole genome shotgun (WGS) entry which is preliminary data.</text>
</comment>